<feature type="compositionally biased region" description="Low complexity" evidence="1">
    <location>
        <begin position="45"/>
        <end position="54"/>
    </location>
</feature>
<evidence type="ECO:0000256" key="1">
    <source>
        <dbReference type="SAM" id="MobiDB-lite"/>
    </source>
</evidence>
<accession>A0A9E4KHJ4</accession>
<feature type="non-terminal residue" evidence="2">
    <location>
        <position position="1"/>
    </location>
</feature>
<dbReference type="EMBL" id="JAEPCM010000520">
    <property type="protein sequence ID" value="MCG7947595.1"/>
    <property type="molecule type" value="Genomic_DNA"/>
</dbReference>
<evidence type="ECO:0000313" key="2">
    <source>
        <dbReference type="EMBL" id="MCG7947595.1"/>
    </source>
</evidence>
<name>A0A9E4KHJ4_9GAMM</name>
<reference evidence="2" key="1">
    <citation type="journal article" date="2021" name="Proc. Natl. Acad. Sci. U.S.A.">
        <title>Global biogeography of chemosynthetic symbionts reveals both localized and globally distributed symbiont groups. .</title>
        <authorList>
            <person name="Osvatic J.T."/>
            <person name="Wilkins L.G.E."/>
            <person name="Leibrecht L."/>
            <person name="Leray M."/>
            <person name="Zauner S."/>
            <person name="Polzin J."/>
            <person name="Camacho Y."/>
            <person name="Gros O."/>
            <person name="van Gils J.A."/>
            <person name="Eisen J.A."/>
            <person name="Petersen J.M."/>
            <person name="Yuen B."/>
        </authorList>
    </citation>
    <scope>NUCLEOTIDE SEQUENCE</scope>
    <source>
        <strain evidence="2">MAGclacostrist064TRANS</strain>
    </source>
</reference>
<dbReference type="AlphaFoldDB" id="A0A9E4KHJ4"/>
<proteinExistence type="predicted"/>
<dbReference type="Proteomes" id="UP000886667">
    <property type="component" value="Unassembled WGS sequence"/>
</dbReference>
<sequence length="67" mass="7444">DADQAQFVTRSHQQGIAIDHPLNRLQVGIARLTAGRLQSERQHQQAEQQGKQKGPALRSLFIGLHGH</sequence>
<organism evidence="2 3">
    <name type="scientific">Candidatus Thiodiazotropha taylori</name>
    <dbReference type="NCBI Taxonomy" id="2792791"/>
    <lineage>
        <taxon>Bacteria</taxon>
        <taxon>Pseudomonadati</taxon>
        <taxon>Pseudomonadota</taxon>
        <taxon>Gammaproteobacteria</taxon>
        <taxon>Chromatiales</taxon>
        <taxon>Sedimenticolaceae</taxon>
        <taxon>Candidatus Thiodiazotropha</taxon>
    </lineage>
</organism>
<evidence type="ECO:0000313" key="3">
    <source>
        <dbReference type="Proteomes" id="UP000886667"/>
    </source>
</evidence>
<gene>
    <name evidence="2" type="ORF">JAZ07_14730</name>
</gene>
<feature type="region of interest" description="Disordered" evidence="1">
    <location>
        <begin position="37"/>
        <end position="58"/>
    </location>
</feature>
<comment type="caution">
    <text evidence="2">The sequence shown here is derived from an EMBL/GenBank/DDBJ whole genome shotgun (WGS) entry which is preliminary data.</text>
</comment>
<protein>
    <submittedName>
        <fullName evidence="2">Uncharacterized protein</fullName>
    </submittedName>
</protein>